<proteinExistence type="predicted"/>
<evidence type="ECO:0000256" key="1">
    <source>
        <dbReference type="SAM" id="Coils"/>
    </source>
</evidence>
<feature type="region of interest" description="Disordered" evidence="2">
    <location>
        <begin position="161"/>
        <end position="246"/>
    </location>
</feature>
<feature type="coiled-coil region" evidence="1">
    <location>
        <begin position="416"/>
        <end position="463"/>
    </location>
</feature>
<keyword evidence="5" id="KW-1185">Reference proteome</keyword>
<dbReference type="Proteomes" id="UP000681722">
    <property type="component" value="Unassembled WGS sequence"/>
</dbReference>
<feature type="compositionally biased region" description="Polar residues" evidence="2">
    <location>
        <begin position="161"/>
        <end position="174"/>
    </location>
</feature>
<dbReference type="OrthoDB" id="10039830at2759"/>
<evidence type="ECO:0000313" key="4">
    <source>
        <dbReference type="EMBL" id="CAF3670403.1"/>
    </source>
</evidence>
<feature type="compositionally biased region" description="Basic residues" evidence="2">
    <location>
        <begin position="188"/>
        <end position="199"/>
    </location>
</feature>
<feature type="region of interest" description="Disordered" evidence="2">
    <location>
        <begin position="332"/>
        <end position="362"/>
    </location>
</feature>
<gene>
    <name evidence="3" type="ORF">GPM918_LOCUS7811</name>
    <name evidence="4" type="ORF">SRO942_LOCUS7811</name>
</gene>
<organism evidence="3 5">
    <name type="scientific">Didymodactylos carnosus</name>
    <dbReference type="NCBI Taxonomy" id="1234261"/>
    <lineage>
        <taxon>Eukaryota</taxon>
        <taxon>Metazoa</taxon>
        <taxon>Spiralia</taxon>
        <taxon>Gnathifera</taxon>
        <taxon>Rotifera</taxon>
        <taxon>Eurotatoria</taxon>
        <taxon>Bdelloidea</taxon>
        <taxon>Philodinida</taxon>
        <taxon>Philodinidae</taxon>
        <taxon>Didymodactylos</taxon>
    </lineage>
</organism>
<feature type="compositionally biased region" description="Basic residues" evidence="2">
    <location>
        <begin position="340"/>
        <end position="356"/>
    </location>
</feature>
<feature type="compositionally biased region" description="Basic and acidic residues" evidence="2">
    <location>
        <begin position="213"/>
        <end position="229"/>
    </location>
</feature>
<keyword evidence="1" id="KW-0175">Coiled coil</keyword>
<evidence type="ECO:0000313" key="3">
    <source>
        <dbReference type="EMBL" id="CAF0884928.1"/>
    </source>
</evidence>
<protein>
    <submittedName>
        <fullName evidence="3">Uncharacterized protein</fullName>
    </submittedName>
</protein>
<comment type="caution">
    <text evidence="3">The sequence shown here is derived from an EMBL/GenBank/DDBJ whole genome shotgun (WGS) entry which is preliminary data.</text>
</comment>
<dbReference type="EMBL" id="CAJNOQ010001302">
    <property type="protein sequence ID" value="CAF0884928.1"/>
    <property type="molecule type" value="Genomic_DNA"/>
</dbReference>
<name>A0A813YIM8_9BILA</name>
<sequence length="469" mass="53409">MGIRINAQNPQVANTRVPVFIPISLVHDIFIQPSIPNVICIVYDEIQSNMKGVLLYVVQPADAMLLREDFRIIKQQIPGHMPSPYINPFDSRYANANIIGHNQIPPPPYTTYLPPQHHDQPVRLEPSMLQRISPPIAEVYRGNVLGAPPLRRIYYLNNGSNRVSPTGPYSNLPQLSYAPLKSSYSGHERRRSPRKKPHTKPSSDNGSKHRRKVQSDRSRSLEKKQKARFDPNYLPKHNHSEGLSHNNLSPQQLQQLLYQQQQQQMAAMMAMQKANQVPIVPMGIYNRYVPKTIPLPSGDTIKTAIPQPPVINGTGHNHAVNGAAVAFIQPAQNNLTNNRSKSRSISRSSSRNRHKERPASTQNPIEILEAHRHHHHHHHSHKLPTDGINWGAQTMKGLPTQNRRKYSEDKETKQYLKQLLDEVHNVKTEMNKIKQTAAMKNRSDSLKIDLREIKADIEQIRTRVQNHGT</sequence>
<dbReference type="Proteomes" id="UP000663829">
    <property type="component" value="Unassembled WGS sequence"/>
</dbReference>
<evidence type="ECO:0000313" key="5">
    <source>
        <dbReference type="Proteomes" id="UP000663829"/>
    </source>
</evidence>
<reference evidence="3" key="1">
    <citation type="submission" date="2021-02" db="EMBL/GenBank/DDBJ databases">
        <authorList>
            <person name="Nowell W R."/>
        </authorList>
    </citation>
    <scope>NUCLEOTIDE SEQUENCE</scope>
</reference>
<evidence type="ECO:0000256" key="2">
    <source>
        <dbReference type="SAM" id="MobiDB-lite"/>
    </source>
</evidence>
<dbReference type="AlphaFoldDB" id="A0A813YIM8"/>
<dbReference type="EMBL" id="CAJOBC010001302">
    <property type="protein sequence ID" value="CAF3670403.1"/>
    <property type="molecule type" value="Genomic_DNA"/>
</dbReference>
<accession>A0A813YIM8</accession>